<comment type="caution">
    <text evidence="7">The sequence shown here is derived from an EMBL/GenBank/DDBJ whole genome shotgun (WGS) entry which is preliminary data.</text>
</comment>
<dbReference type="RefSeq" id="WP_283425854.1">
    <property type="nucleotide sequence ID" value="NZ_FXTY01000003.1"/>
</dbReference>
<accession>A0ABY1NVQ7</accession>
<dbReference type="Pfam" id="PF01510">
    <property type="entry name" value="Amidase_2"/>
    <property type="match status" value="1"/>
</dbReference>
<evidence type="ECO:0000256" key="1">
    <source>
        <dbReference type="ARBA" id="ARBA00001561"/>
    </source>
</evidence>
<dbReference type="Gene3D" id="3.40.80.10">
    <property type="entry name" value="Peptidoglycan recognition protein-like"/>
    <property type="match status" value="1"/>
</dbReference>
<evidence type="ECO:0000313" key="7">
    <source>
        <dbReference type="EMBL" id="SMP19502.1"/>
    </source>
</evidence>
<keyword evidence="4" id="KW-0961">Cell wall biogenesis/degradation</keyword>
<dbReference type="PANTHER" id="PTHR30417:SF1">
    <property type="entry name" value="N-ACETYLMURAMOYL-L-ALANINE AMIDASE AMID"/>
    <property type="match status" value="1"/>
</dbReference>
<evidence type="ECO:0000256" key="4">
    <source>
        <dbReference type="ARBA" id="ARBA00023316"/>
    </source>
</evidence>
<dbReference type="CDD" id="cd06583">
    <property type="entry name" value="PGRP"/>
    <property type="match status" value="1"/>
</dbReference>
<evidence type="ECO:0000256" key="2">
    <source>
        <dbReference type="ARBA" id="ARBA00011901"/>
    </source>
</evidence>
<name>A0ABY1NVQ7_9RHOB</name>
<evidence type="ECO:0000313" key="8">
    <source>
        <dbReference type="Proteomes" id="UP001157961"/>
    </source>
</evidence>
<dbReference type="InterPro" id="IPR002502">
    <property type="entry name" value="Amidase_domain"/>
</dbReference>
<dbReference type="Proteomes" id="UP001157961">
    <property type="component" value="Unassembled WGS sequence"/>
</dbReference>
<feature type="region of interest" description="Disordered" evidence="5">
    <location>
        <begin position="1"/>
        <end position="20"/>
    </location>
</feature>
<dbReference type="PANTHER" id="PTHR30417">
    <property type="entry name" value="N-ACETYLMURAMOYL-L-ALANINE AMIDASE AMID"/>
    <property type="match status" value="1"/>
</dbReference>
<protein>
    <recommendedName>
        <fullName evidence="2">N-acetylmuramoyl-L-alanine amidase</fullName>
        <ecNumber evidence="2">3.5.1.28</ecNumber>
    </recommendedName>
</protein>
<dbReference type="InterPro" id="IPR036505">
    <property type="entry name" value="Amidase/PGRP_sf"/>
</dbReference>
<sequence>MPPILDMSHQPSPNFGERRDGQRPELIVIHYTAMDCAQAAIDWLCNPEAEVSAHYVIAPDGQVTQLVAEDMRAWHAGVGSWLGRDDVNSRSIGIELSNKGDHPFAAKQMAALETLLEGIMQRWDIGPDGVIGHSDMSPGRKIDPGPKFDWLRLARQGLAVWPDQKAENADWASCAAQFGYDLENPNCFDAFRARFRPWANGPRDAEDSRIAARLVQLSRSD</sequence>
<dbReference type="EMBL" id="FXTY01000003">
    <property type="protein sequence ID" value="SMP19502.1"/>
    <property type="molecule type" value="Genomic_DNA"/>
</dbReference>
<proteinExistence type="predicted"/>
<comment type="catalytic activity">
    <reaction evidence="1">
        <text>Hydrolyzes the link between N-acetylmuramoyl residues and L-amino acid residues in certain cell-wall glycopeptides.</text>
        <dbReference type="EC" id="3.5.1.28"/>
    </reaction>
</comment>
<keyword evidence="3" id="KW-0378">Hydrolase</keyword>
<gene>
    <name evidence="7" type="ORF">SAMN06265373_103426</name>
</gene>
<dbReference type="SUPFAM" id="SSF55846">
    <property type="entry name" value="N-acetylmuramoyl-L-alanine amidase-like"/>
    <property type="match status" value="1"/>
</dbReference>
<feature type="domain" description="N-acetylmuramoyl-L-alanine amidase" evidence="6">
    <location>
        <begin position="12"/>
        <end position="145"/>
    </location>
</feature>
<evidence type="ECO:0000256" key="3">
    <source>
        <dbReference type="ARBA" id="ARBA00022801"/>
    </source>
</evidence>
<dbReference type="InterPro" id="IPR051206">
    <property type="entry name" value="NAMLAA_amidase_2"/>
</dbReference>
<evidence type="ECO:0000256" key="5">
    <source>
        <dbReference type="SAM" id="MobiDB-lite"/>
    </source>
</evidence>
<reference evidence="7 8" key="1">
    <citation type="submission" date="2017-05" db="EMBL/GenBank/DDBJ databases">
        <authorList>
            <person name="Varghese N."/>
            <person name="Submissions S."/>
        </authorList>
    </citation>
    <scope>NUCLEOTIDE SEQUENCE [LARGE SCALE GENOMIC DNA]</scope>
    <source>
        <strain evidence="7 8">DSM 29734</strain>
    </source>
</reference>
<organism evidence="7 8">
    <name type="scientific">Shimia sagamensis</name>
    <dbReference type="NCBI Taxonomy" id="1566352"/>
    <lineage>
        <taxon>Bacteria</taxon>
        <taxon>Pseudomonadati</taxon>
        <taxon>Pseudomonadota</taxon>
        <taxon>Alphaproteobacteria</taxon>
        <taxon>Rhodobacterales</taxon>
        <taxon>Roseobacteraceae</taxon>
    </lineage>
</organism>
<dbReference type="SMART" id="SM00644">
    <property type="entry name" value="Ami_2"/>
    <property type="match status" value="1"/>
</dbReference>
<dbReference type="EC" id="3.5.1.28" evidence="2"/>
<keyword evidence="8" id="KW-1185">Reference proteome</keyword>
<evidence type="ECO:0000259" key="6">
    <source>
        <dbReference type="SMART" id="SM00644"/>
    </source>
</evidence>